<evidence type="ECO:0000256" key="10">
    <source>
        <dbReference type="ARBA" id="ARBA00023180"/>
    </source>
</evidence>
<dbReference type="Proteomes" id="UP001157006">
    <property type="component" value="Chromosome 2"/>
</dbReference>
<keyword evidence="8" id="KW-0472">Membrane</keyword>
<accession>A0AAV0ZSL4</accession>
<reference evidence="11 12" key="1">
    <citation type="submission" date="2023-01" db="EMBL/GenBank/DDBJ databases">
        <authorList>
            <person name="Kreplak J."/>
        </authorList>
    </citation>
    <scope>NUCLEOTIDE SEQUENCE [LARGE SCALE GENOMIC DNA]</scope>
</reference>
<evidence type="ECO:0000256" key="5">
    <source>
        <dbReference type="ARBA" id="ARBA00022692"/>
    </source>
</evidence>
<name>A0AAV0ZSL4_VICFA</name>
<dbReference type="PANTHER" id="PTHR27004">
    <property type="entry name" value="RECEPTOR-LIKE PROTEIN 12 ISOFORM X1"/>
    <property type="match status" value="1"/>
</dbReference>
<dbReference type="InterPro" id="IPR001611">
    <property type="entry name" value="Leu-rich_rpt"/>
</dbReference>
<evidence type="ECO:0000256" key="1">
    <source>
        <dbReference type="ARBA" id="ARBA00004251"/>
    </source>
</evidence>
<keyword evidence="7" id="KW-1133">Transmembrane helix</keyword>
<comment type="subcellular location">
    <subcellularLocation>
        <location evidence="1">Cell membrane</location>
        <topology evidence="1">Single-pass type I membrane protein</topology>
    </subcellularLocation>
</comment>
<keyword evidence="6" id="KW-0677">Repeat</keyword>
<dbReference type="EMBL" id="OX451737">
    <property type="protein sequence ID" value="CAI8600997.1"/>
    <property type="molecule type" value="Genomic_DNA"/>
</dbReference>
<proteinExistence type="inferred from homology"/>
<dbReference type="PANTHER" id="PTHR27004:SF428">
    <property type="entry name" value="OS01G0160600 PROTEIN"/>
    <property type="match status" value="1"/>
</dbReference>
<evidence type="ECO:0000313" key="11">
    <source>
        <dbReference type="EMBL" id="CAI8600997.1"/>
    </source>
</evidence>
<organism evidence="11 12">
    <name type="scientific">Vicia faba</name>
    <name type="common">Broad bean</name>
    <name type="synonym">Faba vulgaris</name>
    <dbReference type="NCBI Taxonomy" id="3906"/>
    <lineage>
        <taxon>Eukaryota</taxon>
        <taxon>Viridiplantae</taxon>
        <taxon>Streptophyta</taxon>
        <taxon>Embryophyta</taxon>
        <taxon>Tracheophyta</taxon>
        <taxon>Spermatophyta</taxon>
        <taxon>Magnoliopsida</taxon>
        <taxon>eudicotyledons</taxon>
        <taxon>Gunneridae</taxon>
        <taxon>Pentapetalae</taxon>
        <taxon>rosids</taxon>
        <taxon>fabids</taxon>
        <taxon>Fabales</taxon>
        <taxon>Fabaceae</taxon>
        <taxon>Papilionoideae</taxon>
        <taxon>50 kb inversion clade</taxon>
        <taxon>NPAAA clade</taxon>
        <taxon>Hologalegina</taxon>
        <taxon>IRL clade</taxon>
        <taxon>Fabeae</taxon>
        <taxon>Vicia</taxon>
    </lineage>
</organism>
<dbReference type="InterPro" id="IPR032675">
    <property type="entry name" value="LRR_dom_sf"/>
</dbReference>
<dbReference type="AlphaFoldDB" id="A0AAV0ZSL4"/>
<dbReference type="Gene3D" id="3.80.10.10">
    <property type="entry name" value="Ribonuclease Inhibitor"/>
    <property type="match status" value="1"/>
</dbReference>
<keyword evidence="3" id="KW-1003">Cell membrane</keyword>
<keyword evidence="4" id="KW-0433">Leucine-rich repeat</keyword>
<keyword evidence="12" id="KW-1185">Reference proteome</keyword>
<dbReference type="Pfam" id="PF00560">
    <property type="entry name" value="LRR_1"/>
    <property type="match status" value="1"/>
</dbReference>
<evidence type="ECO:0000256" key="4">
    <source>
        <dbReference type="ARBA" id="ARBA00022614"/>
    </source>
</evidence>
<evidence type="ECO:0000256" key="3">
    <source>
        <dbReference type="ARBA" id="ARBA00022475"/>
    </source>
</evidence>
<protein>
    <submittedName>
        <fullName evidence="11">Uncharacterized protein</fullName>
    </submittedName>
</protein>
<dbReference type="GO" id="GO:0005886">
    <property type="term" value="C:plasma membrane"/>
    <property type="evidence" value="ECO:0007669"/>
    <property type="project" value="UniProtKB-SubCell"/>
</dbReference>
<evidence type="ECO:0000313" key="12">
    <source>
        <dbReference type="Proteomes" id="UP001157006"/>
    </source>
</evidence>
<evidence type="ECO:0000256" key="2">
    <source>
        <dbReference type="ARBA" id="ARBA00009592"/>
    </source>
</evidence>
<sequence>MIQIMDIAFNNFNGKLSEKYFKTWERMMLGEDGDVSDFNLLPQRRIVSYYKDSVTITCKGQQQELVRILKVYKAIDFSSNFFEGQIPESLMDFKSIYILNFSNNGLTGEIPSSQITPWLVKFQWNWQECPSFLIWTSLSIISGTQLQSFQASCFEGNDGLYGPVYSCFW</sequence>
<gene>
    <name evidence="11" type="ORF">VFH_II251080</name>
</gene>
<evidence type="ECO:0000256" key="8">
    <source>
        <dbReference type="ARBA" id="ARBA00023136"/>
    </source>
</evidence>
<comment type="similarity">
    <text evidence="2">Belongs to the RLP family.</text>
</comment>
<keyword evidence="5" id="KW-0812">Transmembrane</keyword>
<keyword evidence="10" id="KW-0325">Glycoprotein</keyword>
<evidence type="ECO:0000256" key="9">
    <source>
        <dbReference type="ARBA" id="ARBA00023170"/>
    </source>
</evidence>
<evidence type="ECO:0000256" key="7">
    <source>
        <dbReference type="ARBA" id="ARBA00022989"/>
    </source>
</evidence>
<evidence type="ECO:0000256" key="6">
    <source>
        <dbReference type="ARBA" id="ARBA00022737"/>
    </source>
</evidence>
<keyword evidence="9" id="KW-0675">Receptor</keyword>
<dbReference type="SUPFAM" id="SSF52058">
    <property type="entry name" value="L domain-like"/>
    <property type="match status" value="1"/>
</dbReference>